<dbReference type="SMART" id="SM00342">
    <property type="entry name" value="HTH_ARAC"/>
    <property type="match status" value="1"/>
</dbReference>
<dbReference type="PROSITE" id="PS01124">
    <property type="entry name" value="HTH_ARAC_FAMILY_2"/>
    <property type="match status" value="1"/>
</dbReference>
<dbReference type="Pfam" id="PF12833">
    <property type="entry name" value="HTH_18"/>
    <property type="match status" value="1"/>
</dbReference>
<evidence type="ECO:0000313" key="7">
    <source>
        <dbReference type="Proteomes" id="UP001596250"/>
    </source>
</evidence>
<organism evidence="6 7">
    <name type="scientific">Marinicrinis lubricantis</name>
    <dbReference type="NCBI Taxonomy" id="2086470"/>
    <lineage>
        <taxon>Bacteria</taxon>
        <taxon>Bacillati</taxon>
        <taxon>Bacillota</taxon>
        <taxon>Bacilli</taxon>
        <taxon>Bacillales</taxon>
        <taxon>Paenibacillaceae</taxon>
    </lineage>
</organism>
<accession>A0ABW1IQ06</accession>
<evidence type="ECO:0000256" key="2">
    <source>
        <dbReference type="ARBA" id="ARBA00023125"/>
    </source>
</evidence>
<dbReference type="InterPro" id="IPR018060">
    <property type="entry name" value="HTH_AraC"/>
</dbReference>
<evidence type="ECO:0000259" key="5">
    <source>
        <dbReference type="PROSITE" id="PS01124"/>
    </source>
</evidence>
<feature type="domain" description="HTH araC/xylS-type" evidence="5">
    <location>
        <begin position="679"/>
        <end position="776"/>
    </location>
</feature>
<dbReference type="EMBL" id="JBHSQV010000153">
    <property type="protein sequence ID" value="MFC5987147.1"/>
    <property type="molecule type" value="Genomic_DNA"/>
</dbReference>
<keyword evidence="2" id="KW-0238">DNA-binding</keyword>
<reference evidence="7" key="1">
    <citation type="journal article" date="2019" name="Int. J. Syst. Evol. Microbiol.">
        <title>The Global Catalogue of Microorganisms (GCM) 10K type strain sequencing project: providing services to taxonomists for standard genome sequencing and annotation.</title>
        <authorList>
            <consortium name="The Broad Institute Genomics Platform"/>
            <consortium name="The Broad Institute Genome Sequencing Center for Infectious Disease"/>
            <person name="Wu L."/>
            <person name="Ma J."/>
        </authorList>
    </citation>
    <scope>NUCLEOTIDE SEQUENCE [LARGE SCALE GENOMIC DNA]</scope>
    <source>
        <strain evidence="7">CCM 8749</strain>
    </source>
</reference>
<dbReference type="Proteomes" id="UP001596250">
    <property type="component" value="Unassembled WGS sequence"/>
</dbReference>
<dbReference type="Pfam" id="PF17853">
    <property type="entry name" value="GGDEF_2"/>
    <property type="match status" value="1"/>
</dbReference>
<feature type="transmembrane region" description="Helical" evidence="4">
    <location>
        <begin position="27"/>
        <end position="50"/>
    </location>
</feature>
<dbReference type="PROSITE" id="PS00041">
    <property type="entry name" value="HTH_ARAC_FAMILY_1"/>
    <property type="match status" value="1"/>
</dbReference>
<dbReference type="InterPro" id="IPR009057">
    <property type="entry name" value="Homeodomain-like_sf"/>
</dbReference>
<feature type="transmembrane region" description="Helical" evidence="4">
    <location>
        <begin position="308"/>
        <end position="328"/>
    </location>
</feature>
<dbReference type="SUPFAM" id="SSF46689">
    <property type="entry name" value="Homeodomain-like"/>
    <property type="match status" value="2"/>
</dbReference>
<evidence type="ECO:0000256" key="3">
    <source>
        <dbReference type="ARBA" id="ARBA00023163"/>
    </source>
</evidence>
<name>A0ABW1IQ06_9BACL</name>
<keyword evidence="3" id="KW-0804">Transcription</keyword>
<protein>
    <submittedName>
        <fullName evidence="6">Helix-turn-helix domain-containing protein</fullName>
    </submittedName>
</protein>
<dbReference type="InterPro" id="IPR018062">
    <property type="entry name" value="HTH_AraC-typ_CS"/>
</dbReference>
<dbReference type="Gene3D" id="1.10.10.60">
    <property type="entry name" value="Homeodomain-like"/>
    <property type="match status" value="2"/>
</dbReference>
<sequence>MKQTKSGTIKKFVGQFMAVRGLFFRKTLISILFIASIPGLIIGGGIYWIAIDQIEKAMLTSHENQIKQRAQELDEQLSYLKTTLTHWAFDPMFNDSMLETDYLYQFQKTRELNQSLLIKKGTHPFLDNLQLFLYEPQPLVFDPITSVTPLTTQEGMLPYQHLPEQQSDIFWESSSVSDDGSTIRLVHQVPGGTPRKFGALIAYVNLNKIEQQLETMLPSGDGVGLIINHDSGDMIVHDRHSEGNELQDLVLSSVLSRSDDQSTFVMPWNGNTYSVSYGNFERVNMEWTYISAVPMTAITAPVVFTSKIILYVSMAGIVLAVLLSWMISRRIYTPIGRMVRLLQEGSGSAADRLARDEFRYLEVQWESMLKQSAAMQHKLSDQLPYLKEGFLLQLIHDGLGSYTEEELKERMKQLGWKLDNRHMLVLSIQLLGFSNRKGRLTSKDEDLFTFAAANIVEELAKAKLEQVSVINLHDMSIGLLVFMHEEQDMRTEVNDLCREVMEAIQRLLKLYVAITVSRSTAYIKHVPHLFAEVKEALLLRDCTLRNQIIDLEQVEDFCSDEEMRYSFSLERKLVQAMRTGQREEANLLITEFLNQLAAGGATEAVVQQGMLQLLGKMQNTMLQCGMNPHRLFKGSNMYERLSQIRGAEEMLEWMKGSVAGPFFDEMEERSHDRLREIVDKAVTYMHDNYMRDISLDECAEHAGTNHYSLSKAFKQYVGKNFIDYLTELRMDKAKELIRDTGLKIYDIAERVGYQHSYFNRIFKKLEGMTPRQYRELSRK</sequence>
<keyword evidence="4" id="KW-0812">Transmembrane</keyword>
<evidence type="ECO:0000256" key="1">
    <source>
        <dbReference type="ARBA" id="ARBA00023015"/>
    </source>
</evidence>
<keyword evidence="4" id="KW-0472">Membrane</keyword>
<gene>
    <name evidence="6" type="ORF">ACFPXP_12100</name>
</gene>
<keyword evidence="4" id="KW-1133">Transmembrane helix</keyword>
<evidence type="ECO:0000313" key="6">
    <source>
        <dbReference type="EMBL" id="MFC5987147.1"/>
    </source>
</evidence>
<dbReference type="Gene3D" id="3.30.450.20">
    <property type="entry name" value="PAS domain"/>
    <property type="match status" value="1"/>
</dbReference>
<dbReference type="PANTHER" id="PTHR43280">
    <property type="entry name" value="ARAC-FAMILY TRANSCRIPTIONAL REGULATOR"/>
    <property type="match status" value="1"/>
</dbReference>
<proteinExistence type="predicted"/>
<keyword evidence="1" id="KW-0805">Transcription regulation</keyword>
<dbReference type="InterPro" id="IPR041522">
    <property type="entry name" value="CdaR_GGDEF"/>
</dbReference>
<dbReference type="RefSeq" id="WP_379894483.1">
    <property type="nucleotide sequence ID" value="NZ_CBCSCT010000052.1"/>
</dbReference>
<comment type="caution">
    <text evidence="6">The sequence shown here is derived from an EMBL/GenBank/DDBJ whole genome shotgun (WGS) entry which is preliminary data.</text>
</comment>
<keyword evidence="7" id="KW-1185">Reference proteome</keyword>
<evidence type="ECO:0000256" key="4">
    <source>
        <dbReference type="SAM" id="Phobius"/>
    </source>
</evidence>
<dbReference type="PANTHER" id="PTHR43280:SF28">
    <property type="entry name" value="HTH-TYPE TRANSCRIPTIONAL ACTIVATOR RHAS"/>
    <property type="match status" value="1"/>
</dbReference>